<keyword evidence="7" id="KW-1185">Reference proteome</keyword>
<dbReference type="InterPro" id="IPR018097">
    <property type="entry name" value="EGF_Ca-bd_CS"/>
</dbReference>
<dbReference type="PROSITE" id="PS01187">
    <property type="entry name" value="EGF_CA"/>
    <property type="match status" value="1"/>
</dbReference>
<dbReference type="PROSITE" id="PS50026">
    <property type="entry name" value="EGF_3"/>
    <property type="match status" value="1"/>
</dbReference>
<dbReference type="GO" id="GO:0005509">
    <property type="term" value="F:calcium ion binding"/>
    <property type="evidence" value="ECO:0007669"/>
    <property type="project" value="InterPro"/>
</dbReference>
<proteinExistence type="predicted"/>
<dbReference type="Proteomes" id="UP000189703">
    <property type="component" value="Unplaced"/>
</dbReference>
<evidence type="ECO:0000256" key="2">
    <source>
        <dbReference type="ARBA" id="ARBA00022536"/>
    </source>
</evidence>
<keyword evidence="4" id="KW-0677">Repeat</keyword>
<reference evidence="8" key="1">
    <citation type="submission" date="2025-08" db="UniProtKB">
        <authorList>
            <consortium name="RefSeq"/>
        </authorList>
    </citation>
    <scope>IDENTIFICATION</scope>
</reference>
<dbReference type="InterPro" id="IPR049883">
    <property type="entry name" value="NOTCH1_EGF-like"/>
</dbReference>
<dbReference type="AlphaFoldDB" id="A0A1U8QAZ7"/>
<organism evidence="7 8">
    <name type="scientific">Nelumbo nucifera</name>
    <name type="common">Sacred lotus</name>
    <dbReference type="NCBI Taxonomy" id="4432"/>
    <lineage>
        <taxon>Eukaryota</taxon>
        <taxon>Viridiplantae</taxon>
        <taxon>Streptophyta</taxon>
        <taxon>Embryophyta</taxon>
        <taxon>Tracheophyta</taxon>
        <taxon>Spermatophyta</taxon>
        <taxon>Magnoliopsida</taxon>
        <taxon>Proteales</taxon>
        <taxon>Nelumbonaceae</taxon>
        <taxon>Nelumbo</taxon>
    </lineage>
</organism>
<dbReference type="PROSITE" id="PS00010">
    <property type="entry name" value="ASX_HYDROXYL"/>
    <property type="match status" value="1"/>
</dbReference>
<dbReference type="FunFam" id="2.10.25.10:FF:000628">
    <property type="entry name" value="Wall-associated receptor kinase 2"/>
    <property type="match status" value="1"/>
</dbReference>
<dbReference type="RefSeq" id="XP_019055737.1">
    <property type="nucleotide sequence ID" value="XM_019200192.1"/>
</dbReference>
<evidence type="ECO:0000256" key="3">
    <source>
        <dbReference type="ARBA" id="ARBA00022729"/>
    </source>
</evidence>
<comment type="subcellular location">
    <subcellularLocation>
        <location evidence="1">Membrane</location>
        <topology evidence="1">Single-pass membrane protein</topology>
    </subcellularLocation>
</comment>
<evidence type="ECO:0000256" key="4">
    <source>
        <dbReference type="ARBA" id="ARBA00022737"/>
    </source>
</evidence>
<dbReference type="SMART" id="SM00179">
    <property type="entry name" value="EGF_CA"/>
    <property type="match status" value="1"/>
</dbReference>
<evidence type="ECO:0000256" key="6">
    <source>
        <dbReference type="PROSITE-ProRule" id="PRU00076"/>
    </source>
</evidence>
<dbReference type="InterPro" id="IPR000742">
    <property type="entry name" value="EGF"/>
</dbReference>
<dbReference type="GO" id="GO:0030247">
    <property type="term" value="F:polysaccharide binding"/>
    <property type="evidence" value="ECO:0007669"/>
    <property type="project" value="InterPro"/>
</dbReference>
<evidence type="ECO:0000313" key="8">
    <source>
        <dbReference type="RefSeq" id="XP_019055737.1"/>
    </source>
</evidence>
<protein>
    <submittedName>
        <fullName evidence="8">Wall-associated receptor kinase 5-like</fullName>
    </submittedName>
</protein>
<keyword evidence="2 6" id="KW-0245">EGF-like domain</keyword>
<dbReference type="FunFam" id="2.10.25.10:FF:000038">
    <property type="entry name" value="Fibrillin 2"/>
    <property type="match status" value="1"/>
</dbReference>
<dbReference type="KEGG" id="nnu:104612020"/>
<dbReference type="InterPro" id="IPR001881">
    <property type="entry name" value="EGF-like_Ca-bd_dom"/>
</dbReference>
<dbReference type="CDD" id="cd00054">
    <property type="entry name" value="EGF_CA"/>
    <property type="match status" value="1"/>
</dbReference>
<keyword evidence="5" id="KW-1015">Disulfide bond</keyword>
<evidence type="ECO:0000256" key="5">
    <source>
        <dbReference type="ARBA" id="ARBA00023157"/>
    </source>
</evidence>
<dbReference type="Pfam" id="PF13947">
    <property type="entry name" value="GUB_WAK_bind"/>
    <property type="match status" value="1"/>
</dbReference>
<name>A0A1U8QAZ7_NELNU</name>
<dbReference type="OrthoDB" id="4062651at2759"/>
<accession>A0A1U8QAZ7</accession>
<dbReference type="GeneID" id="104612020"/>
<evidence type="ECO:0000313" key="7">
    <source>
        <dbReference type="Proteomes" id="UP000189703"/>
    </source>
</evidence>
<dbReference type="eggNOG" id="ENOG502QQPF">
    <property type="taxonomic scope" value="Eukaryota"/>
</dbReference>
<sequence>MALPFLLLQLLILLLPPLAASSTASFAKPGCEDKCGNIPIPYPFGFGDPKCYRNGYMVTCNHTSNPPKLYLSDSNVEVVEISSLGQLRTKSLVSYDCYDQTNDHGSISFNLEDFPYTFSDTRNKFTAIGCDTISNLIGFQGRNFTSGCNMLCIDTQSLVNGSCSGIGCCQTSIPKGFKHFIVDLGSFYRHNFVMDFNPCSYAFLVDSDWFNFSVHDIVGYMDFFNRNEGMVPIVLDWAIEGYTCGNASTSDLNYACGKNSECFNSPNGLGYLCNCSQGYQGNPYLSDGCQDIDECMDPTKNDCQAKSRCINTPGSYICSCPPGAQGDGRRNGTGCLATPKKQSHLIQICLGLGFGVFFVLFISTWLYWGIKKRNQNKCRENYIQQNGGL</sequence>
<dbReference type="OMA" id="RISSFCY"/>
<dbReference type="InterPro" id="IPR025287">
    <property type="entry name" value="WAK_GUB"/>
</dbReference>
<dbReference type="SMART" id="SM00181">
    <property type="entry name" value="EGF"/>
    <property type="match status" value="2"/>
</dbReference>
<evidence type="ECO:0000256" key="1">
    <source>
        <dbReference type="ARBA" id="ARBA00004167"/>
    </source>
</evidence>
<dbReference type="InterPro" id="IPR000152">
    <property type="entry name" value="EGF-type_Asp/Asn_hydroxyl_site"/>
</dbReference>
<comment type="caution">
    <text evidence="6">Lacks conserved residue(s) required for the propagation of feature annotation.</text>
</comment>
<dbReference type="GO" id="GO:0016020">
    <property type="term" value="C:membrane"/>
    <property type="evidence" value="ECO:0007669"/>
    <property type="project" value="UniProtKB-SubCell"/>
</dbReference>
<dbReference type="SUPFAM" id="SSF57196">
    <property type="entry name" value="EGF/Laminin"/>
    <property type="match status" value="1"/>
</dbReference>
<dbReference type="PANTHER" id="PTHR33491">
    <property type="entry name" value="OSJNBA0016N04.9 PROTEIN"/>
    <property type="match status" value="1"/>
</dbReference>
<dbReference type="Gene3D" id="2.10.25.10">
    <property type="entry name" value="Laminin"/>
    <property type="match status" value="2"/>
</dbReference>
<keyword evidence="3" id="KW-0732">Signal</keyword>
<gene>
    <name evidence="8" type="primary">LOC104612020</name>
</gene>
<dbReference type="Pfam" id="PF07645">
    <property type="entry name" value="EGF_CA"/>
    <property type="match status" value="1"/>
</dbReference>